<feature type="transmembrane region" description="Helical" evidence="1">
    <location>
        <begin position="54"/>
        <end position="73"/>
    </location>
</feature>
<dbReference type="VEuPathDB" id="AmoebaDB:DICPUDRAFT_155480"/>
<evidence type="ECO:0000313" key="2">
    <source>
        <dbReference type="EMBL" id="EGC32532.1"/>
    </source>
</evidence>
<keyword evidence="1" id="KW-0812">Transmembrane</keyword>
<dbReference type="KEGG" id="dpp:DICPUDRAFT_155480"/>
<gene>
    <name evidence="2" type="ORF">DICPUDRAFT_155480</name>
</gene>
<name>F0ZU44_DICPU</name>
<dbReference type="InParanoid" id="F0ZU44"/>
<dbReference type="Proteomes" id="UP000001064">
    <property type="component" value="Unassembled WGS sequence"/>
</dbReference>
<keyword evidence="1" id="KW-1133">Transmembrane helix</keyword>
<reference evidence="3" key="1">
    <citation type="journal article" date="2011" name="Genome Biol.">
        <title>Comparative genomics of the social amoebae Dictyostelium discoideum and Dictyostelium purpureum.</title>
        <authorList>
            <consortium name="US DOE Joint Genome Institute (JGI-PGF)"/>
            <person name="Sucgang R."/>
            <person name="Kuo A."/>
            <person name="Tian X."/>
            <person name="Salerno W."/>
            <person name="Parikh A."/>
            <person name="Feasley C.L."/>
            <person name="Dalin E."/>
            <person name="Tu H."/>
            <person name="Huang E."/>
            <person name="Barry K."/>
            <person name="Lindquist E."/>
            <person name="Shapiro H."/>
            <person name="Bruce D."/>
            <person name="Schmutz J."/>
            <person name="Salamov A."/>
            <person name="Fey P."/>
            <person name="Gaudet P."/>
            <person name="Anjard C."/>
            <person name="Babu M.M."/>
            <person name="Basu S."/>
            <person name="Bushmanova Y."/>
            <person name="van der Wel H."/>
            <person name="Katoh-Kurasawa M."/>
            <person name="Dinh C."/>
            <person name="Coutinho P.M."/>
            <person name="Saito T."/>
            <person name="Elias M."/>
            <person name="Schaap P."/>
            <person name="Kay R.R."/>
            <person name="Henrissat B."/>
            <person name="Eichinger L."/>
            <person name="Rivero F."/>
            <person name="Putnam N.H."/>
            <person name="West C.M."/>
            <person name="Loomis W.F."/>
            <person name="Chisholm R.L."/>
            <person name="Shaulsky G."/>
            <person name="Strassmann J.E."/>
            <person name="Queller D.C."/>
            <person name="Kuspa A."/>
            <person name="Grigoriev I.V."/>
        </authorList>
    </citation>
    <scope>NUCLEOTIDE SEQUENCE [LARGE SCALE GENOMIC DNA]</scope>
    <source>
        <strain evidence="3">QSDP1</strain>
    </source>
</reference>
<evidence type="ECO:0000256" key="1">
    <source>
        <dbReference type="SAM" id="Phobius"/>
    </source>
</evidence>
<keyword evidence="3" id="KW-1185">Reference proteome</keyword>
<accession>F0ZU44</accession>
<dbReference type="RefSeq" id="XP_003290944.1">
    <property type="nucleotide sequence ID" value="XM_003290896.1"/>
</dbReference>
<dbReference type="GeneID" id="10508795"/>
<sequence length="124" mass="14999">METKKKVERVFREYDESIVYTKSIFLLERPIELSVLFAVTLLVTYKIYRSDVPFFSLIFLLIAIYFLLQLLFINYKYISKYIPTNKFKYDNTDLISFIVELILWIDKSLIEIKKSRDSNHNRYS</sequence>
<evidence type="ECO:0000313" key="3">
    <source>
        <dbReference type="Proteomes" id="UP000001064"/>
    </source>
</evidence>
<dbReference type="EMBL" id="GL871188">
    <property type="protein sequence ID" value="EGC32532.1"/>
    <property type="molecule type" value="Genomic_DNA"/>
</dbReference>
<organism evidence="2 3">
    <name type="scientific">Dictyostelium purpureum</name>
    <name type="common">Slime mold</name>
    <dbReference type="NCBI Taxonomy" id="5786"/>
    <lineage>
        <taxon>Eukaryota</taxon>
        <taxon>Amoebozoa</taxon>
        <taxon>Evosea</taxon>
        <taxon>Eumycetozoa</taxon>
        <taxon>Dictyostelia</taxon>
        <taxon>Dictyosteliales</taxon>
        <taxon>Dictyosteliaceae</taxon>
        <taxon>Dictyostelium</taxon>
    </lineage>
</organism>
<keyword evidence="1" id="KW-0472">Membrane</keyword>
<proteinExistence type="predicted"/>
<protein>
    <submittedName>
        <fullName evidence="2">Uncharacterized protein</fullName>
    </submittedName>
</protein>
<dbReference type="AlphaFoldDB" id="F0ZU44"/>